<keyword evidence="1" id="KW-0732">Signal</keyword>
<dbReference type="EMBL" id="SJKD01000008">
    <property type="protein sequence ID" value="TCC45042.1"/>
    <property type="molecule type" value="Genomic_DNA"/>
</dbReference>
<dbReference type="GO" id="GO:0004180">
    <property type="term" value="F:carboxypeptidase activity"/>
    <property type="evidence" value="ECO:0007669"/>
    <property type="project" value="UniProtKB-KW"/>
</dbReference>
<evidence type="ECO:0000313" key="2">
    <source>
        <dbReference type="EMBL" id="TCC45042.1"/>
    </source>
</evidence>
<gene>
    <name evidence="2" type="ORF">E0H75_31495</name>
</gene>
<feature type="chain" id="PRO_5020190907" evidence="1">
    <location>
        <begin position="29"/>
        <end position="537"/>
    </location>
</feature>
<keyword evidence="3" id="KW-1185">Reference proteome</keyword>
<dbReference type="AlphaFoldDB" id="A0A4V2M6T9"/>
<dbReference type="OrthoDB" id="9813435at2"/>
<accession>A0A4V2M6T9</accession>
<dbReference type="RefSeq" id="WP_131517346.1">
    <property type="nucleotide sequence ID" value="NZ_SJKD01000008.1"/>
</dbReference>
<feature type="signal peptide" evidence="1">
    <location>
        <begin position="1"/>
        <end position="28"/>
    </location>
</feature>
<protein>
    <submittedName>
        <fullName evidence="2">Carboxypeptidase regulatory-like domain-containing protein</fullName>
    </submittedName>
</protein>
<evidence type="ECO:0000313" key="3">
    <source>
        <dbReference type="Proteomes" id="UP000293342"/>
    </source>
</evidence>
<reference evidence="2 3" key="1">
    <citation type="submission" date="2019-02" db="EMBL/GenBank/DDBJ databases">
        <title>Kribbella capetownensis sp. nov. and Kribbella speibonae sp. nov., isolated from soil.</title>
        <authorList>
            <person name="Curtis S.M."/>
            <person name="Norton I."/>
            <person name="Everest G.J."/>
            <person name="Meyers P.R."/>
        </authorList>
    </citation>
    <scope>NUCLEOTIDE SEQUENCE [LARGE SCALE GENOMIC DNA]</scope>
    <source>
        <strain evidence="2 3">YM53</strain>
    </source>
</reference>
<sequence>MLARPSLWRLSAATTAFLLAFAAVPARADQAPSSAVRITVLDRAGAPVPGTDVLLVNPDTGGSPEVITDDAGHGVLTLPNGHWSALVRVVTPPAPGRRETITMVVDPDFVVSGDRTLVLDARAGRRVMPPVVQGQSTNVTAFTMIVSRTDAGVVGWQHRMDASVEQVRAGDVYITPAAKASTGVLETVGLWRLEPTGHRGRSTPDSYRVFDIQAGVSAGPKILSIGELHRMARIVHHYHASSAGAIWLQTTAMTRYNPGDSMFWRQVESGSTETELVTSDPRATYQECASLPNEAALLLCGSAPRSYRSGERVELFEGRGLHADLVPAQTYQVRGGFVLTTGLSDGELAGRVDDHSLDAVRTTLYRNAEQIATGKTASGFFQVPDERADFRIVSRIGRHEGTIRSDTMTEWTFSSAAPDDDAQYSRVPPALTVAYAPDVDGSGTASRRHDLRLDLQVRHFDGSASTAQIGVPVVSWTNDDGQSWQAARVHTGHDGGYSVTVPAKELRGAAAVGVRVRVADSDGSAVDQTQYGLVELR</sequence>
<evidence type="ECO:0000256" key="1">
    <source>
        <dbReference type="SAM" id="SignalP"/>
    </source>
</evidence>
<dbReference type="Proteomes" id="UP000293342">
    <property type="component" value="Unassembled WGS sequence"/>
</dbReference>
<keyword evidence="2" id="KW-0645">Protease</keyword>
<name>A0A4V2M6T9_9ACTN</name>
<proteinExistence type="predicted"/>
<keyword evidence="2" id="KW-0378">Hydrolase</keyword>
<keyword evidence="2" id="KW-0121">Carboxypeptidase</keyword>
<comment type="caution">
    <text evidence="2">The sequence shown here is derived from an EMBL/GenBank/DDBJ whole genome shotgun (WGS) entry which is preliminary data.</text>
</comment>
<organism evidence="2 3">
    <name type="scientific">Kribbella capetownensis</name>
    <dbReference type="NCBI Taxonomy" id="1572659"/>
    <lineage>
        <taxon>Bacteria</taxon>
        <taxon>Bacillati</taxon>
        <taxon>Actinomycetota</taxon>
        <taxon>Actinomycetes</taxon>
        <taxon>Propionibacteriales</taxon>
        <taxon>Kribbellaceae</taxon>
        <taxon>Kribbella</taxon>
    </lineage>
</organism>